<evidence type="ECO:0000313" key="1">
    <source>
        <dbReference type="EMBL" id="MCI46295.1"/>
    </source>
</evidence>
<feature type="non-terminal residue" evidence="1">
    <location>
        <position position="1"/>
    </location>
</feature>
<comment type="caution">
    <text evidence="1">The sequence shown here is derived from an EMBL/GenBank/DDBJ whole genome shotgun (WGS) entry which is preliminary data.</text>
</comment>
<sequence length="39" mass="3885">HGNRGGNNASSGGEATVMLAVHGIVGDSPQSSRPLGYFS</sequence>
<name>A0A392SEH1_9FABA</name>
<proteinExistence type="predicted"/>
<organism evidence="1 2">
    <name type="scientific">Trifolium medium</name>
    <dbReference type="NCBI Taxonomy" id="97028"/>
    <lineage>
        <taxon>Eukaryota</taxon>
        <taxon>Viridiplantae</taxon>
        <taxon>Streptophyta</taxon>
        <taxon>Embryophyta</taxon>
        <taxon>Tracheophyta</taxon>
        <taxon>Spermatophyta</taxon>
        <taxon>Magnoliopsida</taxon>
        <taxon>eudicotyledons</taxon>
        <taxon>Gunneridae</taxon>
        <taxon>Pentapetalae</taxon>
        <taxon>rosids</taxon>
        <taxon>fabids</taxon>
        <taxon>Fabales</taxon>
        <taxon>Fabaceae</taxon>
        <taxon>Papilionoideae</taxon>
        <taxon>50 kb inversion clade</taxon>
        <taxon>NPAAA clade</taxon>
        <taxon>Hologalegina</taxon>
        <taxon>IRL clade</taxon>
        <taxon>Trifolieae</taxon>
        <taxon>Trifolium</taxon>
    </lineage>
</organism>
<dbReference type="AlphaFoldDB" id="A0A392SEH1"/>
<reference evidence="1 2" key="1">
    <citation type="journal article" date="2018" name="Front. Plant Sci.">
        <title>Red Clover (Trifolium pratense) and Zigzag Clover (T. medium) - A Picture of Genomic Similarities and Differences.</title>
        <authorList>
            <person name="Dluhosova J."/>
            <person name="Istvanek J."/>
            <person name="Nedelnik J."/>
            <person name="Repkova J."/>
        </authorList>
    </citation>
    <scope>NUCLEOTIDE SEQUENCE [LARGE SCALE GENOMIC DNA]</scope>
    <source>
        <strain evidence="2">cv. 10/8</strain>
        <tissue evidence="1">Leaf</tissue>
    </source>
</reference>
<keyword evidence="2" id="KW-1185">Reference proteome</keyword>
<dbReference type="Proteomes" id="UP000265520">
    <property type="component" value="Unassembled WGS sequence"/>
</dbReference>
<dbReference type="EMBL" id="LXQA010355457">
    <property type="protein sequence ID" value="MCI46295.1"/>
    <property type="molecule type" value="Genomic_DNA"/>
</dbReference>
<accession>A0A392SEH1</accession>
<protein>
    <submittedName>
        <fullName evidence="1">Uncharacterized protein</fullName>
    </submittedName>
</protein>
<evidence type="ECO:0000313" key="2">
    <source>
        <dbReference type="Proteomes" id="UP000265520"/>
    </source>
</evidence>